<reference evidence="6 7" key="1">
    <citation type="submission" date="2016-10" db="EMBL/GenBank/DDBJ databases">
        <authorList>
            <person name="de Groot N.N."/>
        </authorList>
    </citation>
    <scope>NUCLEOTIDE SEQUENCE [LARGE SCALE GENOMIC DNA]</scope>
    <source>
        <strain evidence="6 7">DSM 18346</strain>
    </source>
</reference>
<evidence type="ECO:0000256" key="1">
    <source>
        <dbReference type="ARBA" id="ARBA00010062"/>
    </source>
</evidence>
<dbReference type="Gene3D" id="3.40.50.2300">
    <property type="match status" value="2"/>
</dbReference>
<dbReference type="PANTHER" id="PTHR47151">
    <property type="entry name" value="LEU/ILE/VAL-BINDING ABC TRANSPORTER SUBUNIT"/>
    <property type="match status" value="1"/>
</dbReference>
<dbReference type="PANTHER" id="PTHR47151:SF2">
    <property type="entry name" value="AMINO ACID BINDING PROTEIN"/>
    <property type="match status" value="1"/>
</dbReference>
<gene>
    <name evidence="6" type="ORF">SAMN05660472_00165</name>
</gene>
<evidence type="ECO:0000256" key="2">
    <source>
        <dbReference type="ARBA" id="ARBA00022448"/>
    </source>
</evidence>
<dbReference type="Proteomes" id="UP000198718">
    <property type="component" value="Unassembled WGS sequence"/>
</dbReference>
<evidence type="ECO:0000256" key="4">
    <source>
        <dbReference type="ARBA" id="ARBA00022970"/>
    </source>
</evidence>
<dbReference type="PRINTS" id="PR00337">
    <property type="entry name" value="LEUILEVALBP"/>
</dbReference>
<proteinExistence type="inferred from homology"/>
<keyword evidence="3" id="KW-0732">Signal</keyword>
<organism evidence="6 7">
    <name type="scientific">Natronincola ferrireducens</name>
    <dbReference type="NCBI Taxonomy" id="393762"/>
    <lineage>
        <taxon>Bacteria</taxon>
        <taxon>Bacillati</taxon>
        <taxon>Bacillota</taxon>
        <taxon>Clostridia</taxon>
        <taxon>Peptostreptococcales</taxon>
        <taxon>Natronincolaceae</taxon>
        <taxon>Natronincola</taxon>
    </lineage>
</organism>
<sequence>MEIGAKHDFGDIKEKEEGIIVKKIIGFMLIVVLLTTTLVGCGQSAGGSNAGEQDAGVIKIAVAGPLTGDFAEYGTGFKNAVELQVAEWNNAGGVLGKQIEIVVYDDKNNGEEAATIAERIASDKDIMAVIGHFASGVCMAASPTYQENGIINVSPSASHPDFTKEGDFIFRNNTVINVEAQVAVDLALNTLDKKKVGILSVRTDWGTNTAEITKGLVEAGGGTVVEHQEVVDGTIDFGPNITRLHNAGADVVIVVAMYNTLAPFATQYKAVNPNIDLVGFSNAYSQQLIDLAKENAENIHFPTIFFHGSSDPAIQAYVKAYEDKFGSSSSSLTAQAYDSAGIILEAIEAAGKADRRAIRDELYKMVYSGVTGQTSFNDIGDAIKSFTTVKIENGVFVEVQ</sequence>
<accession>A0A1G8XB49</accession>
<evidence type="ECO:0000256" key="3">
    <source>
        <dbReference type="ARBA" id="ARBA00022729"/>
    </source>
</evidence>
<comment type="similarity">
    <text evidence="1">Belongs to the leucine-binding protein family.</text>
</comment>
<name>A0A1G8XB49_9FIRM</name>
<dbReference type="SUPFAM" id="SSF53822">
    <property type="entry name" value="Periplasmic binding protein-like I"/>
    <property type="match status" value="1"/>
</dbReference>
<protein>
    <submittedName>
        <fullName evidence="6">Amino acid/amide ABC transporter substrate-binding protein, HAAT family</fullName>
    </submittedName>
</protein>
<evidence type="ECO:0000313" key="7">
    <source>
        <dbReference type="Proteomes" id="UP000198718"/>
    </source>
</evidence>
<dbReference type="CDD" id="cd06349">
    <property type="entry name" value="PBP1_ABC_HAAT-like"/>
    <property type="match status" value="1"/>
</dbReference>
<dbReference type="AlphaFoldDB" id="A0A1G8XB49"/>
<dbReference type="Pfam" id="PF13458">
    <property type="entry name" value="Peripla_BP_6"/>
    <property type="match status" value="1"/>
</dbReference>
<keyword evidence="7" id="KW-1185">Reference proteome</keyword>
<dbReference type="InterPro" id="IPR028082">
    <property type="entry name" value="Peripla_BP_I"/>
</dbReference>
<dbReference type="STRING" id="393762.SAMN05660472_00165"/>
<keyword evidence="4" id="KW-0029">Amino-acid transport</keyword>
<dbReference type="GO" id="GO:0006865">
    <property type="term" value="P:amino acid transport"/>
    <property type="evidence" value="ECO:0007669"/>
    <property type="project" value="UniProtKB-KW"/>
</dbReference>
<dbReference type="InterPro" id="IPR028081">
    <property type="entry name" value="Leu-bd"/>
</dbReference>
<dbReference type="EMBL" id="FNFP01000001">
    <property type="protein sequence ID" value="SDJ87556.1"/>
    <property type="molecule type" value="Genomic_DNA"/>
</dbReference>
<dbReference type="InterPro" id="IPR000709">
    <property type="entry name" value="Leu_Ile_Val-bd"/>
</dbReference>
<evidence type="ECO:0000259" key="5">
    <source>
        <dbReference type="Pfam" id="PF13458"/>
    </source>
</evidence>
<keyword evidence="2" id="KW-0813">Transport</keyword>
<evidence type="ECO:0000313" key="6">
    <source>
        <dbReference type="EMBL" id="SDJ87556.1"/>
    </source>
</evidence>
<feature type="domain" description="Leucine-binding protein" evidence="5">
    <location>
        <begin position="58"/>
        <end position="392"/>
    </location>
</feature>